<protein>
    <submittedName>
        <fullName evidence="2">C5orf38 isoform 7</fullName>
    </submittedName>
</protein>
<dbReference type="EMBL" id="NDHI03003490">
    <property type="protein sequence ID" value="PNJ34064.1"/>
    <property type="molecule type" value="Genomic_DNA"/>
</dbReference>
<sequence>MVAPAARVFLRAVRAALTSTVPDLPCLLARGSPRGLASGRLPLAARSAQHGPGSGAPWLRIAGRALRFVLSKHWGDDCYLINRLWQDLKPPSYLGNGQELRLAPPVQWALQPKNLERVYVDTQVSASGDFLRGRARGTADSGGSGSGSPRERGRLTRPGRSPGSAPSSVSRGRKEATQARSRARGRRGGAVARVCRPEPQQRWARPTSSHGGLIRGGRKNGIKAFQ</sequence>
<reference evidence="2" key="1">
    <citation type="submission" date="2017-12" db="EMBL/GenBank/DDBJ databases">
        <title>High-resolution comparative analysis of great ape genomes.</title>
        <authorList>
            <person name="Pollen A."/>
            <person name="Hastie A."/>
            <person name="Hormozdiari F."/>
            <person name="Dougherty M."/>
            <person name="Liu R."/>
            <person name="Chaisson M."/>
            <person name="Hoppe E."/>
            <person name="Hill C."/>
            <person name="Pang A."/>
            <person name="Hillier L."/>
            <person name="Baker C."/>
            <person name="Armstrong J."/>
            <person name="Shendure J."/>
            <person name="Paten B."/>
            <person name="Wilson R."/>
            <person name="Chao H."/>
            <person name="Schneider V."/>
            <person name="Ventura M."/>
            <person name="Kronenberg Z."/>
            <person name="Murali S."/>
            <person name="Gordon D."/>
            <person name="Cantsilieris S."/>
            <person name="Munson K."/>
            <person name="Nelson B."/>
            <person name="Raja A."/>
            <person name="Underwood J."/>
            <person name="Diekhans M."/>
            <person name="Fiddes I."/>
            <person name="Haussler D."/>
            <person name="Eichler E."/>
        </authorList>
    </citation>
    <scope>NUCLEOTIDE SEQUENCE [LARGE SCALE GENOMIC DNA]</scope>
    <source>
        <strain evidence="2">Susie</strain>
    </source>
</reference>
<evidence type="ECO:0000313" key="2">
    <source>
        <dbReference type="EMBL" id="PNJ34064.1"/>
    </source>
</evidence>
<comment type="caution">
    <text evidence="2">The sequence shown here is derived from an EMBL/GenBank/DDBJ whole genome shotgun (WGS) entry which is preliminary data.</text>
</comment>
<proteinExistence type="predicted"/>
<dbReference type="AlphaFoldDB" id="A0A2J8TM57"/>
<name>A0A2J8TM57_PONAB</name>
<feature type="compositionally biased region" description="Low complexity" evidence="1">
    <location>
        <begin position="158"/>
        <end position="170"/>
    </location>
</feature>
<gene>
    <name evidence="2" type="ORF">CR201_G0033789</name>
</gene>
<accession>A0A2J8TM57</accession>
<feature type="compositionally biased region" description="Basic residues" evidence="1">
    <location>
        <begin position="216"/>
        <end position="226"/>
    </location>
</feature>
<evidence type="ECO:0000256" key="1">
    <source>
        <dbReference type="SAM" id="MobiDB-lite"/>
    </source>
</evidence>
<feature type="region of interest" description="Disordered" evidence="1">
    <location>
        <begin position="130"/>
        <end position="226"/>
    </location>
</feature>
<organism evidence="2">
    <name type="scientific">Pongo abelii</name>
    <name type="common">Sumatran orangutan</name>
    <name type="synonym">Pongo pygmaeus abelii</name>
    <dbReference type="NCBI Taxonomy" id="9601"/>
    <lineage>
        <taxon>Eukaryota</taxon>
        <taxon>Metazoa</taxon>
        <taxon>Chordata</taxon>
        <taxon>Craniata</taxon>
        <taxon>Vertebrata</taxon>
        <taxon>Euteleostomi</taxon>
        <taxon>Mammalia</taxon>
        <taxon>Eutheria</taxon>
        <taxon>Euarchontoglires</taxon>
        <taxon>Primates</taxon>
        <taxon>Haplorrhini</taxon>
        <taxon>Catarrhini</taxon>
        <taxon>Hominidae</taxon>
        <taxon>Pongo</taxon>
    </lineage>
</organism>